<keyword evidence="10" id="KW-1185">Reference proteome</keyword>
<keyword evidence="5" id="KW-0378">Hydrolase</keyword>
<dbReference type="SUPFAM" id="SSF55874">
    <property type="entry name" value="ATPase domain of HSP90 chaperone/DNA topoisomerase II/histidine kinase"/>
    <property type="match status" value="1"/>
</dbReference>
<evidence type="ECO:0000256" key="3">
    <source>
        <dbReference type="ARBA" id="ARBA00022679"/>
    </source>
</evidence>
<keyword evidence="3" id="KW-0808">Transferase</keyword>
<dbReference type="PANTHER" id="PTHR43156">
    <property type="entry name" value="STAGE II SPORULATION PROTEIN E-RELATED"/>
    <property type="match status" value="1"/>
</dbReference>
<dbReference type="RefSeq" id="WP_201426612.1">
    <property type="nucleotide sequence ID" value="NZ_JAEQMG010000023.1"/>
</dbReference>
<evidence type="ECO:0000256" key="2">
    <source>
        <dbReference type="ARBA" id="ARBA00022553"/>
    </source>
</evidence>
<evidence type="ECO:0000256" key="5">
    <source>
        <dbReference type="ARBA" id="ARBA00022801"/>
    </source>
</evidence>
<dbReference type="GO" id="GO:0016791">
    <property type="term" value="F:phosphatase activity"/>
    <property type="evidence" value="ECO:0007669"/>
    <property type="project" value="TreeGrafter"/>
</dbReference>
<dbReference type="Pfam" id="PF00672">
    <property type="entry name" value="HAMP"/>
    <property type="match status" value="1"/>
</dbReference>
<name>A0A934TY38_9FIRM</name>
<feature type="transmembrane region" description="Helical" evidence="6">
    <location>
        <begin position="24"/>
        <end position="46"/>
    </location>
</feature>
<accession>A0A934TY38</accession>
<dbReference type="Gene3D" id="6.10.340.10">
    <property type="match status" value="1"/>
</dbReference>
<feature type="domain" description="HAMP" evidence="7">
    <location>
        <begin position="313"/>
        <end position="365"/>
    </location>
</feature>
<dbReference type="InterPro" id="IPR001932">
    <property type="entry name" value="PPM-type_phosphatase-like_dom"/>
</dbReference>
<organism evidence="9 10">
    <name type="scientific">Ruminococcus difficilis</name>
    <dbReference type="NCBI Taxonomy" id="2763069"/>
    <lineage>
        <taxon>Bacteria</taxon>
        <taxon>Bacillati</taxon>
        <taxon>Bacillota</taxon>
        <taxon>Clostridia</taxon>
        <taxon>Eubacteriales</taxon>
        <taxon>Oscillospiraceae</taxon>
        <taxon>Ruminococcus</taxon>
    </lineage>
</organism>
<dbReference type="GO" id="GO:0007165">
    <property type="term" value="P:signal transduction"/>
    <property type="evidence" value="ECO:0007669"/>
    <property type="project" value="InterPro"/>
</dbReference>
<evidence type="ECO:0000313" key="9">
    <source>
        <dbReference type="EMBL" id="MBK6087302.1"/>
    </source>
</evidence>
<dbReference type="PANTHER" id="PTHR43156:SF2">
    <property type="entry name" value="STAGE II SPORULATION PROTEIN E"/>
    <property type="match status" value="1"/>
</dbReference>
<protein>
    <submittedName>
        <fullName evidence="9">SpoIIE family protein phosphatase</fullName>
    </submittedName>
</protein>
<gene>
    <name evidence="9" type="ORF">JKK62_01295</name>
</gene>
<dbReference type="InterPro" id="IPR003594">
    <property type="entry name" value="HATPase_dom"/>
</dbReference>
<keyword evidence="6" id="KW-0812">Transmembrane</keyword>
<feature type="domain" description="PPM-type phosphatase" evidence="8">
    <location>
        <begin position="398"/>
        <end position="613"/>
    </location>
</feature>
<keyword evidence="6" id="KW-0472">Membrane</keyword>
<dbReference type="GO" id="GO:0016301">
    <property type="term" value="F:kinase activity"/>
    <property type="evidence" value="ECO:0007669"/>
    <property type="project" value="UniProtKB-KW"/>
</dbReference>
<evidence type="ECO:0000256" key="6">
    <source>
        <dbReference type="SAM" id="Phobius"/>
    </source>
</evidence>
<dbReference type="Gene3D" id="3.60.40.10">
    <property type="entry name" value="PPM-type phosphatase domain"/>
    <property type="match status" value="1"/>
</dbReference>
<evidence type="ECO:0000259" key="7">
    <source>
        <dbReference type="PROSITE" id="PS50885"/>
    </source>
</evidence>
<dbReference type="SMART" id="SM00304">
    <property type="entry name" value="HAMP"/>
    <property type="match status" value="1"/>
</dbReference>
<evidence type="ECO:0000256" key="4">
    <source>
        <dbReference type="ARBA" id="ARBA00022777"/>
    </source>
</evidence>
<keyword evidence="4" id="KW-0418">Kinase</keyword>
<comment type="caution">
    <text evidence="9">The sequence shown here is derived from an EMBL/GenBank/DDBJ whole genome shotgun (WGS) entry which is preliminary data.</text>
</comment>
<keyword evidence="2" id="KW-0597">Phosphoprotein</keyword>
<dbReference type="Gene3D" id="3.30.565.10">
    <property type="entry name" value="Histidine kinase-like ATPase, C-terminal domain"/>
    <property type="match status" value="1"/>
</dbReference>
<proteinExistence type="predicted"/>
<comment type="subcellular location">
    <subcellularLocation>
        <location evidence="1">Membrane</location>
    </subcellularLocation>
</comment>
<dbReference type="CDD" id="cd16936">
    <property type="entry name" value="HATPase_RsbW-like"/>
    <property type="match status" value="1"/>
</dbReference>
<dbReference type="SMART" id="SM00331">
    <property type="entry name" value="PP2C_SIG"/>
    <property type="match status" value="1"/>
</dbReference>
<evidence type="ECO:0000256" key="1">
    <source>
        <dbReference type="ARBA" id="ARBA00004370"/>
    </source>
</evidence>
<dbReference type="Pfam" id="PF13581">
    <property type="entry name" value="HATPase_c_2"/>
    <property type="match status" value="1"/>
</dbReference>
<evidence type="ECO:0000313" key="10">
    <source>
        <dbReference type="Proteomes" id="UP000633365"/>
    </source>
</evidence>
<dbReference type="InterPro" id="IPR036890">
    <property type="entry name" value="HATPase_C_sf"/>
</dbReference>
<dbReference type="AlphaFoldDB" id="A0A934TY38"/>
<dbReference type="InterPro" id="IPR052016">
    <property type="entry name" value="Bact_Sigma-Reg"/>
</dbReference>
<dbReference type="Pfam" id="PF07228">
    <property type="entry name" value="SpoIIE"/>
    <property type="match status" value="1"/>
</dbReference>
<dbReference type="InterPro" id="IPR003660">
    <property type="entry name" value="HAMP_dom"/>
</dbReference>
<dbReference type="PROSITE" id="PS51746">
    <property type="entry name" value="PPM_2"/>
    <property type="match status" value="1"/>
</dbReference>
<dbReference type="Proteomes" id="UP000633365">
    <property type="component" value="Unassembled WGS sequence"/>
</dbReference>
<dbReference type="InterPro" id="IPR036457">
    <property type="entry name" value="PPM-type-like_dom_sf"/>
</dbReference>
<dbReference type="PROSITE" id="PS50885">
    <property type="entry name" value="HAMP"/>
    <property type="match status" value="1"/>
</dbReference>
<feature type="transmembrane region" description="Helical" evidence="6">
    <location>
        <begin position="283"/>
        <end position="305"/>
    </location>
</feature>
<dbReference type="SUPFAM" id="SSF81606">
    <property type="entry name" value="PP2C-like"/>
    <property type="match status" value="1"/>
</dbReference>
<sequence length="759" mass="85293">MKREKTVRTGNKEKRLPIVFRRKLLTVTAFIMLFSMAFIALITPLLKNLSVLDILSPQLSEIKEEVVYNSDFIFDAVKSMFMYDSKLPDEEFITSTLEYWGSPQWYVIDENGTVIMSDDKSKINTTVPEDSVIGGYHRELSDTQKGSCRISDIPSEDFQSGNWEKYVAASLGNGAVMVVIFDSSTYYPQTDGIMESVCSFKTVGKNGCDLIVHQDGTIISPPEKIRTEKNNKLTQSDIKKLLSAAPENSLLQVNLQGTEYCAIYQQADGYYAVSIILKNEVMLSLYIIILVSMFLMLLLLVIVFLRVNGLTKRLIVDNIGKINSELSEITGGNLDVEIDVKDNLEFRQLSDGINTTVSSLKGYIARESERFYKELELARAIQTSALPNVFPPYPNRHDIDVYASMNPAKQVGGDFYDFFFIDSTHFAFLVADVSDKGIPAAMFMMKAKTIIKSLAQANRSADEIISIANNALCEDNEADMFVTLWFGILDTDKGLVSYINAGHCKPLIRRSGTGFEFVRERPDFVVAGEESVPYTRRELKLCSGDALFLYTDGVTEAVDTSDELYGDDRLRTALNAHSPLSSREICEMVHKDLRLYSNGATQTDDITMLAVVFNGMRLYREITVEAKVEKLSEINAFLEELLDASKFDMRSATQICVIADDICSNIVYYAYPDKDNGMMKVAFSFDPKNDEAEITFTDSGIPFNPLNVPEPDISKIEEGEEGGLGIMLVRKFSDKLLYEYSNGQNILKIIKKRNRNKTE</sequence>
<dbReference type="GO" id="GO:0016020">
    <property type="term" value="C:membrane"/>
    <property type="evidence" value="ECO:0007669"/>
    <property type="project" value="UniProtKB-SubCell"/>
</dbReference>
<evidence type="ECO:0000259" key="8">
    <source>
        <dbReference type="PROSITE" id="PS51746"/>
    </source>
</evidence>
<dbReference type="EMBL" id="JAEQMG010000023">
    <property type="protein sequence ID" value="MBK6087302.1"/>
    <property type="molecule type" value="Genomic_DNA"/>
</dbReference>
<reference evidence="9" key="1">
    <citation type="submission" date="2021-01" db="EMBL/GenBank/DDBJ databases">
        <title>Genome public.</title>
        <authorList>
            <person name="Liu C."/>
            <person name="Sun Q."/>
        </authorList>
    </citation>
    <scope>NUCLEOTIDE SEQUENCE</scope>
    <source>
        <strain evidence="9">M6</strain>
    </source>
</reference>
<keyword evidence="6" id="KW-1133">Transmembrane helix</keyword>